<gene>
    <name evidence="2" type="ordered locus">Ppro_1563</name>
</gene>
<protein>
    <submittedName>
        <fullName evidence="2">UspA domain protein</fullName>
    </submittedName>
</protein>
<evidence type="ECO:0000313" key="2">
    <source>
        <dbReference type="EMBL" id="ABK99178.1"/>
    </source>
</evidence>
<organism evidence="2 3">
    <name type="scientific">Pelobacter propionicus (strain DSM 2379 / NBRC 103807 / OttBd1)</name>
    <dbReference type="NCBI Taxonomy" id="338966"/>
    <lineage>
        <taxon>Bacteria</taxon>
        <taxon>Pseudomonadati</taxon>
        <taxon>Thermodesulfobacteriota</taxon>
        <taxon>Desulfuromonadia</taxon>
        <taxon>Desulfuromonadales</taxon>
        <taxon>Desulfuromonadaceae</taxon>
        <taxon>Pelobacter</taxon>
    </lineage>
</organism>
<dbReference type="EMBL" id="CP000482">
    <property type="protein sequence ID" value="ABK99178.1"/>
    <property type="molecule type" value="Genomic_DNA"/>
</dbReference>
<dbReference type="eggNOG" id="COG0589">
    <property type="taxonomic scope" value="Bacteria"/>
</dbReference>
<dbReference type="STRING" id="338966.Ppro_1563"/>
<dbReference type="Gene3D" id="3.40.50.620">
    <property type="entry name" value="HUPs"/>
    <property type="match status" value="2"/>
</dbReference>
<accession>A1APA8</accession>
<dbReference type="Proteomes" id="UP000006732">
    <property type="component" value="Chromosome"/>
</dbReference>
<dbReference type="AlphaFoldDB" id="A1APA8"/>
<sequence length="266" mass="29511">MGYQRILSVVNEQTGSTVAARYAIALAAAGGSELVLYAAHGEGTDGSTLLHTERHLDHLFRIAFERDIPVTRITESGMIARLLPRRVEEERVGLVFYPLIPPECYGAAFQQQAVHQLLRLVRADLAIMRIMHMGKLHPHHILVPLGGRTGSRERLADFISLLAKSFHSPVTLFHRPGGRGPSRLENLALLRDNLLRQQVQVLERSATGRIARAIVVEAVSHHHDLIVLGASERGTLRRLFFGNPAGDVMQHPPCNAILFRQAPDRP</sequence>
<dbReference type="HOGENOM" id="CLU_997223_0_0_7"/>
<feature type="domain" description="UspA" evidence="1">
    <location>
        <begin position="197"/>
        <end position="259"/>
    </location>
</feature>
<dbReference type="SUPFAM" id="SSF52402">
    <property type="entry name" value="Adenine nucleotide alpha hydrolases-like"/>
    <property type="match status" value="2"/>
</dbReference>
<dbReference type="Pfam" id="PF00582">
    <property type="entry name" value="Usp"/>
    <property type="match status" value="1"/>
</dbReference>
<dbReference type="InterPro" id="IPR014729">
    <property type="entry name" value="Rossmann-like_a/b/a_fold"/>
</dbReference>
<dbReference type="KEGG" id="ppd:Ppro_1563"/>
<dbReference type="OrthoDB" id="5405249at2"/>
<reference evidence="2 3" key="1">
    <citation type="submission" date="2006-10" db="EMBL/GenBank/DDBJ databases">
        <title>Complete sequence of chromosome of Pelobacter propionicus DSM 2379.</title>
        <authorList>
            <consortium name="US DOE Joint Genome Institute"/>
            <person name="Copeland A."/>
            <person name="Lucas S."/>
            <person name="Lapidus A."/>
            <person name="Barry K."/>
            <person name="Detter J.C."/>
            <person name="Glavina del Rio T."/>
            <person name="Hammon N."/>
            <person name="Israni S."/>
            <person name="Dalin E."/>
            <person name="Tice H."/>
            <person name="Pitluck S."/>
            <person name="Saunders E."/>
            <person name="Brettin T."/>
            <person name="Bruce D."/>
            <person name="Han C."/>
            <person name="Tapia R."/>
            <person name="Schmutz J."/>
            <person name="Larimer F."/>
            <person name="Land M."/>
            <person name="Hauser L."/>
            <person name="Kyrpides N."/>
            <person name="Kim E."/>
            <person name="Lovley D."/>
            <person name="Richardson P."/>
        </authorList>
    </citation>
    <scope>NUCLEOTIDE SEQUENCE [LARGE SCALE GENOMIC DNA]</scope>
    <source>
        <strain evidence="3">DSM 2379 / NBRC 103807 / OttBd1</strain>
    </source>
</reference>
<keyword evidence="3" id="KW-1185">Reference proteome</keyword>
<proteinExistence type="predicted"/>
<dbReference type="CDD" id="cd00293">
    <property type="entry name" value="USP-like"/>
    <property type="match status" value="1"/>
</dbReference>
<evidence type="ECO:0000259" key="1">
    <source>
        <dbReference type="Pfam" id="PF00582"/>
    </source>
</evidence>
<dbReference type="RefSeq" id="WP_011735468.1">
    <property type="nucleotide sequence ID" value="NC_008609.1"/>
</dbReference>
<evidence type="ECO:0000313" key="3">
    <source>
        <dbReference type="Proteomes" id="UP000006732"/>
    </source>
</evidence>
<dbReference type="InterPro" id="IPR006016">
    <property type="entry name" value="UspA"/>
</dbReference>
<name>A1APA8_PELPD</name>